<evidence type="ECO:0000256" key="6">
    <source>
        <dbReference type="ARBA" id="ARBA00023274"/>
    </source>
</evidence>
<dbReference type="OrthoDB" id="274683at2759"/>
<dbReference type="Pfam" id="PF00297">
    <property type="entry name" value="Ribosomal_L3"/>
    <property type="match status" value="1"/>
</dbReference>
<sequence>GVFKMSALKNLNCKNLIYKTYNYVDSVLFKDKIISSRICTNLEITRGRRRTSKPAPFWARKKTKLLDFDLTKENRNFVQEVAEEKYVKQMASPLREPPWERHPWTLRPTTLRAGVLGIKLGVLPQWTVEGKKIYVTLYQVLDNHVIRYTPPEEYIHTKGWKPKWKRPYGSLVVGALSVNPTMYSKPYNNLFLESGVPPKRKMTRFLVTPNAAIQPGTPLDVRHFRLGQYVDVQAKTIGHGFQGVMKRWGMKGGPASHGSTKFHRKMGATGGGGDKAAIWKGKKMPGHMGMDWNTNKGNMIVRINYKYNILYVTGSGMPGPNLCYSRIYDSQLPTRKGELENSDSKPLMPTYYPEDGDEFPEEVFHPSLHQFTEPSVIFDSIKS</sequence>
<comment type="caution">
    <text evidence="10">The sequence shown here is derived from an EMBL/GenBank/DDBJ whole genome shotgun (WGS) entry which is preliminary data.</text>
</comment>
<keyword evidence="4 9" id="KW-0689">Ribosomal protein</keyword>
<dbReference type="InterPro" id="IPR000597">
    <property type="entry name" value="Ribosomal_uL3"/>
</dbReference>
<dbReference type="Gene3D" id="2.40.30.10">
    <property type="entry name" value="Translation factors"/>
    <property type="match status" value="2"/>
</dbReference>
<keyword evidence="6 9" id="KW-0687">Ribonucleoprotein</keyword>
<proteinExistence type="inferred from homology"/>
<dbReference type="PANTHER" id="PTHR11229:SF8">
    <property type="entry name" value="LARGE RIBOSOMAL SUBUNIT PROTEIN UL3M"/>
    <property type="match status" value="1"/>
</dbReference>
<dbReference type="InterPro" id="IPR009000">
    <property type="entry name" value="Transl_B-barrel_sf"/>
</dbReference>
<dbReference type="EMBL" id="CAIIXF020000003">
    <property type="protein sequence ID" value="CAH1779915.1"/>
    <property type="molecule type" value="Genomic_DNA"/>
</dbReference>
<gene>
    <name evidence="10" type="ORF">OFUS_LOCUS6674</name>
</gene>
<dbReference type="GO" id="GO:0003735">
    <property type="term" value="F:structural constituent of ribosome"/>
    <property type="evidence" value="ECO:0007669"/>
    <property type="project" value="InterPro"/>
</dbReference>
<evidence type="ECO:0000313" key="10">
    <source>
        <dbReference type="EMBL" id="CAH1779915.1"/>
    </source>
</evidence>
<dbReference type="SUPFAM" id="SSF50447">
    <property type="entry name" value="Translation proteins"/>
    <property type="match status" value="1"/>
</dbReference>
<evidence type="ECO:0000256" key="8">
    <source>
        <dbReference type="ARBA" id="ARBA00035396"/>
    </source>
</evidence>
<evidence type="ECO:0000256" key="9">
    <source>
        <dbReference type="RuleBase" id="RU003905"/>
    </source>
</evidence>
<comment type="similarity">
    <text evidence="2 9">Belongs to the universal ribosomal protein uL3 family.</text>
</comment>
<accession>A0A8J1Y8Z7</accession>
<evidence type="ECO:0000256" key="5">
    <source>
        <dbReference type="ARBA" id="ARBA00023128"/>
    </source>
</evidence>
<keyword evidence="5" id="KW-0496">Mitochondrion</keyword>
<dbReference type="GO" id="GO:0005762">
    <property type="term" value="C:mitochondrial large ribosomal subunit"/>
    <property type="evidence" value="ECO:0007669"/>
    <property type="project" value="TreeGrafter"/>
</dbReference>
<comment type="subcellular location">
    <subcellularLocation>
        <location evidence="1">Mitochondrion</location>
    </subcellularLocation>
</comment>
<evidence type="ECO:0000313" key="11">
    <source>
        <dbReference type="Proteomes" id="UP000749559"/>
    </source>
</evidence>
<dbReference type="AlphaFoldDB" id="A0A8J1Y8Z7"/>
<evidence type="ECO:0000256" key="4">
    <source>
        <dbReference type="ARBA" id="ARBA00022980"/>
    </source>
</evidence>
<name>A0A8J1Y8Z7_OWEFU</name>
<dbReference type="InterPro" id="IPR019927">
    <property type="entry name" value="Ribosomal_uL3_bac/org-type"/>
</dbReference>
<keyword evidence="11" id="KW-1185">Reference proteome</keyword>
<evidence type="ECO:0000256" key="1">
    <source>
        <dbReference type="ARBA" id="ARBA00004173"/>
    </source>
</evidence>
<evidence type="ECO:0000256" key="7">
    <source>
        <dbReference type="ARBA" id="ARBA00035209"/>
    </source>
</evidence>
<dbReference type="InterPro" id="IPR019926">
    <property type="entry name" value="Ribosomal_uL3_CS"/>
</dbReference>
<evidence type="ECO:0000256" key="3">
    <source>
        <dbReference type="ARBA" id="ARBA00022946"/>
    </source>
</evidence>
<dbReference type="Proteomes" id="UP000749559">
    <property type="component" value="Unassembled WGS sequence"/>
</dbReference>
<protein>
    <recommendedName>
        <fullName evidence="7">Large ribosomal subunit protein uL3m</fullName>
    </recommendedName>
    <alternativeName>
        <fullName evidence="8">39S ribosomal protein L3, mitochondrial</fullName>
    </alternativeName>
</protein>
<feature type="non-terminal residue" evidence="10">
    <location>
        <position position="383"/>
    </location>
</feature>
<dbReference type="PANTHER" id="PTHR11229">
    <property type="entry name" value="50S RIBOSOMAL PROTEIN L3"/>
    <property type="match status" value="1"/>
</dbReference>
<reference evidence="10" key="1">
    <citation type="submission" date="2022-03" db="EMBL/GenBank/DDBJ databases">
        <authorList>
            <person name="Martin C."/>
        </authorList>
    </citation>
    <scope>NUCLEOTIDE SEQUENCE</scope>
</reference>
<dbReference type="PROSITE" id="PS00474">
    <property type="entry name" value="RIBOSOMAL_L3"/>
    <property type="match status" value="1"/>
</dbReference>
<evidence type="ECO:0000256" key="2">
    <source>
        <dbReference type="ARBA" id="ARBA00006540"/>
    </source>
</evidence>
<keyword evidence="3" id="KW-0809">Transit peptide</keyword>
<dbReference type="GO" id="GO:0006412">
    <property type="term" value="P:translation"/>
    <property type="evidence" value="ECO:0007669"/>
    <property type="project" value="InterPro"/>
</dbReference>
<organism evidence="10 11">
    <name type="scientific">Owenia fusiformis</name>
    <name type="common">Polychaete worm</name>
    <dbReference type="NCBI Taxonomy" id="6347"/>
    <lineage>
        <taxon>Eukaryota</taxon>
        <taxon>Metazoa</taxon>
        <taxon>Spiralia</taxon>
        <taxon>Lophotrochozoa</taxon>
        <taxon>Annelida</taxon>
        <taxon>Polychaeta</taxon>
        <taxon>Sedentaria</taxon>
        <taxon>Canalipalpata</taxon>
        <taxon>Sabellida</taxon>
        <taxon>Oweniida</taxon>
        <taxon>Oweniidae</taxon>
        <taxon>Owenia</taxon>
    </lineage>
</organism>